<dbReference type="EMBL" id="MCGR01000104">
    <property type="protein sequence ID" value="ORY52826.1"/>
    <property type="molecule type" value="Genomic_DNA"/>
</dbReference>
<comment type="subcellular location">
    <subcellularLocation>
        <location evidence="1 11">Nucleus</location>
    </subcellularLocation>
</comment>
<evidence type="ECO:0000256" key="4">
    <source>
        <dbReference type="ARBA" id="ARBA00022574"/>
    </source>
</evidence>
<proteinExistence type="inferred from homology"/>
<dbReference type="SUPFAM" id="SSF50978">
    <property type="entry name" value="WD40 repeat-like"/>
    <property type="match status" value="1"/>
</dbReference>
<dbReference type="InterPro" id="IPR031120">
    <property type="entry name" value="HIR1-like"/>
</dbReference>
<evidence type="ECO:0000256" key="10">
    <source>
        <dbReference type="PROSITE-ProRule" id="PRU00221"/>
    </source>
</evidence>
<keyword evidence="16" id="KW-1185">Reference proteome</keyword>
<feature type="compositionally biased region" description="Acidic residues" evidence="12">
    <location>
        <begin position="837"/>
        <end position="875"/>
    </location>
</feature>
<feature type="region of interest" description="Disordered" evidence="12">
    <location>
        <begin position="464"/>
        <end position="572"/>
    </location>
</feature>
<keyword evidence="8 11" id="KW-0804">Transcription</keyword>
<dbReference type="InterPro" id="IPR055410">
    <property type="entry name" value="Beta-prop_CAF1B_HIR1"/>
</dbReference>
<feature type="region of interest" description="Disordered" evidence="12">
    <location>
        <begin position="412"/>
        <end position="444"/>
    </location>
</feature>
<dbReference type="InterPro" id="IPR036322">
    <property type="entry name" value="WD40_repeat_dom_sf"/>
</dbReference>
<evidence type="ECO:0000256" key="12">
    <source>
        <dbReference type="SAM" id="MobiDB-lite"/>
    </source>
</evidence>
<protein>
    <recommendedName>
        <fullName evidence="11">Protein HIR</fullName>
    </recommendedName>
</protein>
<dbReference type="SMART" id="SM00320">
    <property type="entry name" value="WD40"/>
    <property type="match status" value="5"/>
</dbReference>
<dbReference type="PANTHER" id="PTHR13831:SF0">
    <property type="entry name" value="PROTEIN HIRA"/>
    <property type="match status" value="1"/>
</dbReference>
<dbReference type="InterPro" id="IPR011494">
    <property type="entry name" value="HIRA-like_C"/>
</dbReference>
<evidence type="ECO:0000313" key="16">
    <source>
        <dbReference type="Proteomes" id="UP000193467"/>
    </source>
</evidence>
<dbReference type="Pfam" id="PF07569">
    <property type="entry name" value="Hira"/>
    <property type="match status" value="1"/>
</dbReference>
<dbReference type="GO" id="GO:0006338">
    <property type="term" value="P:chromatin remodeling"/>
    <property type="evidence" value="ECO:0007669"/>
    <property type="project" value="InterPro"/>
</dbReference>
<dbReference type="GO" id="GO:0005634">
    <property type="term" value="C:nucleus"/>
    <property type="evidence" value="ECO:0007669"/>
    <property type="project" value="UniProtKB-SubCell"/>
</dbReference>
<dbReference type="PROSITE" id="PS50082">
    <property type="entry name" value="WD_REPEATS_2"/>
    <property type="match status" value="4"/>
</dbReference>
<dbReference type="PROSITE" id="PS50294">
    <property type="entry name" value="WD_REPEATS_REGION"/>
    <property type="match status" value="4"/>
</dbReference>
<dbReference type="GO" id="GO:0000785">
    <property type="term" value="C:chromatin"/>
    <property type="evidence" value="ECO:0007669"/>
    <property type="project" value="TreeGrafter"/>
</dbReference>
<keyword evidence="5 11" id="KW-0677">Repeat</keyword>
<accession>A0A1Y2D112</accession>
<dbReference type="InterPro" id="IPR015943">
    <property type="entry name" value="WD40/YVTN_repeat-like_dom_sf"/>
</dbReference>
<feature type="repeat" description="WD" evidence="10">
    <location>
        <begin position="129"/>
        <end position="161"/>
    </location>
</feature>
<keyword evidence="7 11" id="KW-0805">Transcription regulation</keyword>
<dbReference type="AlphaFoldDB" id="A0A1Y2D112"/>
<keyword evidence="9 11" id="KW-0539">Nucleus</keyword>
<evidence type="ECO:0000256" key="11">
    <source>
        <dbReference type="RuleBase" id="RU364014"/>
    </source>
</evidence>
<gene>
    <name evidence="15" type="ORF">BCR35DRAFT_296911</name>
</gene>
<dbReference type="Pfam" id="PF24105">
    <property type="entry name" value="Beta-prop_CAF1B_HIR1"/>
    <property type="match status" value="1"/>
</dbReference>
<feature type="compositionally biased region" description="Basic and acidic residues" evidence="12">
    <location>
        <begin position="876"/>
        <end position="900"/>
    </location>
</feature>
<evidence type="ECO:0000256" key="2">
    <source>
        <dbReference type="ARBA" id="ARBA00007306"/>
    </source>
</evidence>
<reference evidence="15 16" key="1">
    <citation type="submission" date="2016-07" db="EMBL/GenBank/DDBJ databases">
        <title>Pervasive Adenine N6-methylation of Active Genes in Fungi.</title>
        <authorList>
            <consortium name="DOE Joint Genome Institute"/>
            <person name="Mondo S.J."/>
            <person name="Dannebaum R.O."/>
            <person name="Kuo R.C."/>
            <person name="Labutti K."/>
            <person name="Haridas S."/>
            <person name="Kuo A."/>
            <person name="Salamov A."/>
            <person name="Ahrendt S.R."/>
            <person name="Lipzen A."/>
            <person name="Sullivan W."/>
            <person name="Andreopoulos W.B."/>
            <person name="Clum A."/>
            <person name="Lindquist E."/>
            <person name="Daum C."/>
            <person name="Ramamoorthy G.K."/>
            <person name="Gryganskyi A."/>
            <person name="Culley D."/>
            <person name="Magnuson J.K."/>
            <person name="James T.Y."/>
            <person name="O'Malley M.A."/>
            <person name="Stajich J.E."/>
            <person name="Spatafora J.W."/>
            <person name="Visel A."/>
            <person name="Grigoriev I.V."/>
        </authorList>
    </citation>
    <scope>NUCLEOTIDE SEQUENCE [LARGE SCALE GENOMIC DNA]</scope>
    <source>
        <strain evidence="15 16">62-1032</strain>
    </source>
</reference>
<evidence type="ECO:0000259" key="13">
    <source>
        <dbReference type="Pfam" id="PF07569"/>
    </source>
</evidence>
<feature type="compositionally biased region" description="Basic residues" evidence="12">
    <location>
        <begin position="901"/>
        <end position="910"/>
    </location>
</feature>
<evidence type="ECO:0000256" key="9">
    <source>
        <dbReference type="ARBA" id="ARBA00023242"/>
    </source>
</evidence>
<dbReference type="InParanoid" id="A0A1Y2D112"/>
<dbReference type="GO" id="GO:0031491">
    <property type="term" value="F:nucleosome binding"/>
    <property type="evidence" value="ECO:0007669"/>
    <property type="project" value="TreeGrafter"/>
</dbReference>
<feature type="domain" description="Protein HIRA-like C-terminal" evidence="13">
    <location>
        <begin position="693"/>
        <end position="979"/>
    </location>
</feature>
<sequence length="1036" mass="111978">MKVVKPSWVLHIDEASHNEQSVTIYTLSLHPDGSRLATGGLDTKIRMWSTLPILDEKTEQKEEVPKLLSTLTSHSGVVMCMRWSSSGIYLASGSDDKIVMIWSLEQGTGGKVWGSTETNVENWKAVRRLVGHDSDVSGVAWSPDDAYLASSGLDGVVLIWSGQDFGLIRRLDGHMGFVKGIVFDPVGQYLASQSDDNTLKIWRTADWRMHANVAEPFEDAPKTNVVRPTWSPEGTHIVTPNSMNGPVFVAAVIDRATFKSNNSMVGHSNIVEVAAFNPLIFLRDPAKPVIGSNFCTLLALSAGSSISIWVTSQSQPLVVLDDVFDRDILDLSWSADGTQLWACSSEGHVAAFTFAISEFGTPVPAGTKESFFASNYGVQPRARPALTAQSSSSSLGGAGVGTLAQPNKLMARKGPNAKRPRTVVPTPLQQVQQQQLAPNGYPGMGAPAANPFAAAQPIAANPFAAAAPQPPAPNPFQSAPTFNAPPPPNVGWGGAIPQVQPPPVPAQAQAGPGPATAKKRKAPTNASTAEQSEQEDYYYDDGPGVPGYGSHPRLSNAPYRESGHTLGQGRKRDAPAELRVLRPIYAPREREVTFEVTNQESPEEEEGIRVLAVPAVKTFGKLKVEDSDAKDTFEWRNFGEGESKGTSEVSVSTTSKTLWVDYLPHYIVVAAGSPQFAAVSLEDGSLVVYSPTGRRLLPTLVLDSTCAFLEAEGAFLMAITALGTLSVWNTSTKKAVFPPLPVASLLSASATPTDSHPTITTSALLPNGAPVLSLSSGSTHSYDIDLCAWVIISDTWWSKGSDFWEGRRSKANQGGRGAVRTIEAAINEVVVNSLGLDPDESSSSEEESSDEEEEDEEVEDTEVEETAEEGDAEMADGEKPTSKDKGKGKAVAKKEKEKKEKAPKRKRRRKTVPEGDAEDEVGDQNMKRVAMSLAHLEVRMKAAVTLDSPAEYRTFLVAYAKKLAEESIRNKAEELLRELMGPIYYRPDKKDDWSPTVLGLNKRDLIKEVIRELARTRSFSSLCSEYNDLLKKLAAA</sequence>
<evidence type="ECO:0000256" key="7">
    <source>
        <dbReference type="ARBA" id="ARBA00023015"/>
    </source>
</evidence>
<keyword evidence="4 10" id="KW-0853">WD repeat</keyword>
<feature type="region of interest" description="Disordered" evidence="12">
    <location>
        <begin position="831"/>
        <end position="923"/>
    </location>
</feature>
<feature type="repeat" description="WD" evidence="10">
    <location>
        <begin position="171"/>
        <end position="202"/>
    </location>
</feature>
<evidence type="ECO:0000256" key="6">
    <source>
        <dbReference type="ARBA" id="ARBA00022853"/>
    </source>
</evidence>
<evidence type="ECO:0000313" key="15">
    <source>
        <dbReference type="EMBL" id="ORY52826.1"/>
    </source>
</evidence>
<evidence type="ECO:0000256" key="8">
    <source>
        <dbReference type="ARBA" id="ARBA00023163"/>
    </source>
</evidence>
<dbReference type="GO" id="GO:0006355">
    <property type="term" value="P:regulation of DNA-templated transcription"/>
    <property type="evidence" value="ECO:0007669"/>
    <property type="project" value="InterPro"/>
</dbReference>
<dbReference type="STRING" id="106004.A0A1Y2D112"/>
<feature type="compositionally biased region" description="Low complexity" evidence="12">
    <location>
        <begin position="506"/>
        <end position="515"/>
    </location>
</feature>
<dbReference type="GO" id="GO:0000417">
    <property type="term" value="C:HIR complex"/>
    <property type="evidence" value="ECO:0007669"/>
    <property type="project" value="TreeGrafter"/>
</dbReference>
<dbReference type="PANTHER" id="PTHR13831">
    <property type="entry name" value="MEMBER OF THE HIR1 FAMILY OF WD-REPEAT PROTEINS"/>
    <property type="match status" value="1"/>
</dbReference>
<dbReference type="OrthoDB" id="1741719at2759"/>
<comment type="caution">
    <text evidence="15">The sequence shown here is derived from an EMBL/GenBank/DDBJ whole genome shotgun (WGS) entry which is preliminary data.</text>
</comment>
<evidence type="ECO:0000259" key="14">
    <source>
        <dbReference type="Pfam" id="PF24105"/>
    </source>
</evidence>
<evidence type="ECO:0000256" key="3">
    <source>
        <dbReference type="ARBA" id="ARBA00022491"/>
    </source>
</evidence>
<dbReference type="Proteomes" id="UP000193467">
    <property type="component" value="Unassembled WGS sequence"/>
</dbReference>
<name>A0A1Y2D112_9BASI</name>
<keyword evidence="3 11" id="KW-0678">Repressor</keyword>
<feature type="compositionally biased region" description="Low complexity" evidence="12">
    <location>
        <begin position="422"/>
        <end position="436"/>
    </location>
</feature>
<organism evidence="15 16">
    <name type="scientific">Leucosporidium creatinivorum</name>
    <dbReference type="NCBI Taxonomy" id="106004"/>
    <lineage>
        <taxon>Eukaryota</taxon>
        <taxon>Fungi</taxon>
        <taxon>Dikarya</taxon>
        <taxon>Basidiomycota</taxon>
        <taxon>Pucciniomycotina</taxon>
        <taxon>Microbotryomycetes</taxon>
        <taxon>Leucosporidiales</taxon>
        <taxon>Leucosporidium</taxon>
    </lineage>
</organism>
<comment type="similarity">
    <text evidence="2 11">Belongs to the WD repeat HIR1 family.</text>
</comment>
<evidence type="ECO:0000256" key="1">
    <source>
        <dbReference type="ARBA" id="ARBA00004123"/>
    </source>
</evidence>
<keyword evidence="6 11" id="KW-0156">Chromatin regulator</keyword>
<dbReference type="FunCoup" id="A0A1Y2D112">
    <property type="interactions" value="358"/>
</dbReference>
<evidence type="ECO:0000256" key="5">
    <source>
        <dbReference type="ARBA" id="ARBA00022737"/>
    </source>
</evidence>
<comment type="function">
    <text evidence="11">Required for replication-independent chromatin assembly and for the periodic repression of histone gene transcription during the cell cycle.</text>
</comment>
<dbReference type="CDD" id="cd00200">
    <property type="entry name" value="WD40"/>
    <property type="match status" value="1"/>
</dbReference>
<feature type="repeat" description="WD" evidence="10">
    <location>
        <begin position="17"/>
        <end position="49"/>
    </location>
</feature>
<feature type="domain" description="CAF1B/HIR1 beta-propeller" evidence="14">
    <location>
        <begin position="31"/>
        <end position="358"/>
    </location>
</feature>
<dbReference type="Gene3D" id="2.130.10.10">
    <property type="entry name" value="YVTN repeat-like/Quinoprotein amine dehydrogenase"/>
    <property type="match status" value="2"/>
</dbReference>
<feature type="repeat" description="WD" evidence="10">
    <location>
        <begin position="71"/>
        <end position="112"/>
    </location>
</feature>
<dbReference type="GO" id="GO:0006351">
    <property type="term" value="P:DNA-templated transcription"/>
    <property type="evidence" value="ECO:0007669"/>
    <property type="project" value="InterPro"/>
</dbReference>
<dbReference type="InterPro" id="IPR001680">
    <property type="entry name" value="WD40_rpt"/>
</dbReference>